<reference evidence="2" key="2">
    <citation type="submission" date="2020-09" db="EMBL/GenBank/DDBJ databases">
        <authorList>
            <person name="Sun Q."/>
            <person name="Sedlacek I."/>
        </authorList>
    </citation>
    <scope>NUCLEOTIDE SEQUENCE</scope>
    <source>
        <strain evidence="2">CCM 7897</strain>
    </source>
</reference>
<dbReference type="PROSITE" id="PS51257">
    <property type="entry name" value="PROKAR_LIPOPROTEIN"/>
    <property type="match status" value="1"/>
</dbReference>
<keyword evidence="3" id="KW-1185">Reference proteome</keyword>
<reference evidence="2" key="1">
    <citation type="journal article" date="2014" name="Int. J. Syst. Evol. Microbiol.">
        <title>Complete genome sequence of Corynebacterium casei LMG S-19264T (=DSM 44701T), isolated from a smear-ripened cheese.</title>
        <authorList>
            <consortium name="US DOE Joint Genome Institute (JGI-PGF)"/>
            <person name="Walter F."/>
            <person name="Albersmeier A."/>
            <person name="Kalinowski J."/>
            <person name="Ruckert C."/>
        </authorList>
    </citation>
    <scope>NUCLEOTIDE SEQUENCE</scope>
    <source>
        <strain evidence="2">CCM 7897</strain>
    </source>
</reference>
<evidence type="ECO:0000256" key="1">
    <source>
        <dbReference type="SAM" id="Phobius"/>
    </source>
</evidence>
<dbReference type="Proteomes" id="UP000606044">
    <property type="component" value="Unassembled WGS sequence"/>
</dbReference>
<keyword evidence="1" id="KW-0812">Transmembrane</keyword>
<feature type="transmembrane region" description="Helical" evidence="1">
    <location>
        <begin position="53"/>
        <end position="71"/>
    </location>
</feature>
<keyword evidence="1" id="KW-0472">Membrane</keyword>
<name>A0A917FHL6_9HYPH</name>
<evidence type="ECO:0000313" key="3">
    <source>
        <dbReference type="Proteomes" id="UP000606044"/>
    </source>
</evidence>
<evidence type="ECO:0000313" key="2">
    <source>
        <dbReference type="EMBL" id="GGF79167.1"/>
    </source>
</evidence>
<accession>A0A917FHL6</accession>
<dbReference type="AlphaFoldDB" id="A0A917FHL6"/>
<sequence>MAGAKSAREGLSARGLVSVVSATILVACQAITVAIAAGWAIAGLFGLGNIGEYALMALFGLLAAYVSLLYVKKAIVAETNAHY</sequence>
<feature type="transmembrane region" description="Helical" evidence="1">
    <location>
        <begin position="15"/>
        <end position="41"/>
    </location>
</feature>
<protein>
    <submittedName>
        <fullName evidence="2">Uncharacterized protein</fullName>
    </submittedName>
</protein>
<comment type="caution">
    <text evidence="2">The sequence shown here is derived from an EMBL/GenBank/DDBJ whole genome shotgun (WGS) entry which is preliminary data.</text>
</comment>
<dbReference type="EMBL" id="BMCT01000007">
    <property type="protein sequence ID" value="GGF79167.1"/>
    <property type="molecule type" value="Genomic_DNA"/>
</dbReference>
<keyword evidence="1" id="KW-1133">Transmembrane helix</keyword>
<organism evidence="2 3">
    <name type="scientific">Azorhizobium oxalatiphilum</name>
    <dbReference type="NCBI Taxonomy" id="980631"/>
    <lineage>
        <taxon>Bacteria</taxon>
        <taxon>Pseudomonadati</taxon>
        <taxon>Pseudomonadota</taxon>
        <taxon>Alphaproteobacteria</taxon>
        <taxon>Hyphomicrobiales</taxon>
        <taxon>Xanthobacteraceae</taxon>
        <taxon>Azorhizobium</taxon>
    </lineage>
</organism>
<gene>
    <name evidence="2" type="ORF">GCM10007301_43970</name>
</gene>
<proteinExistence type="predicted"/>
<dbReference type="RefSeq" id="WP_188582579.1">
    <property type="nucleotide sequence ID" value="NZ_BMCT01000007.1"/>
</dbReference>